<feature type="domain" description="VWFA" evidence="1">
    <location>
        <begin position="4"/>
        <end position="141"/>
    </location>
</feature>
<dbReference type="SUPFAM" id="SSF53300">
    <property type="entry name" value="vWA-like"/>
    <property type="match status" value="1"/>
</dbReference>
<protein>
    <submittedName>
        <fullName evidence="2">von Willebrand factor type A-like protein</fullName>
    </submittedName>
</protein>
<comment type="caution">
    <text evidence="2">The sequence shown here is derived from an EMBL/GenBank/DDBJ whole genome shotgun (WGS) entry which is preliminary data.</text>
</comment>
<dbReference type="GO" id="GO:0032991">
    <property type="term" value="C:protein-containing complex"/>
    <property type="evidence" value="ECO:0007669"/>
    <property type="project" value="UniProtKB-ARBA"/>
</dbReference>
<dbReference type="OrthoDB" id="6495157at2759"/>
<accession>A0A443SJQ9</accession>
<evidence type="ECO:0000313" key="2">
    <source>
        <dbReference type="EMBL" id="RWS27774.1"/>
    </source>
</evidence>
<dbReference type="Gene3D" id="3.40.50.410">
    <property type="entry name" value="von Willebrand factor, type A domain"/>
    <property type="match status" value="1"/>
</dbReference>
<sequence>MKTIVCIILDESGSMWTKRSDIIGGFNAFLDEQKKIKEDESRFFLVKFNTAVSVVHSGIPVENVPELSEATYTPGGGTALYDAIAEGVRLIEKDKQNNERVICVIMTDGEENSSRETTKEQIKEIIKTREERKDWTFVYIGENPERWARETCMSQNNAVGYCHAQPRANFGMMAKACSSLRTSQASRADNLFR</sequence>
<dbReference type="VEuPathDB" id="VectorBase:LDEU004266"/>
<dbReference type="PROSITE" id="PS50234">
    <property type="entry name" value="VWFA"/>
    <property type="match status" value="1"/>
</dbReference>
<dbReference type="InterPro" id="IPR002035">
    <property type="entry name" value="VWF_A"/>
</dbReference>
<gene>
    <name evidence="2" type="ORF">B4U80_12848</name>
</gene>
<keyword evidence="3" id="KW-1185">Reference proteome</keyword>
<organism evidence="2 3">
    <name type="scientific">Leptotrombidium deliense</name>
    <dbReference type="NCBI Taxonomy" id="299467"/>
    <lineage>
        <taxon>Eukaryota</taxon>
        <taxon>Metazoa</taxon>
        <taxon>Ecdysozoa</taxon>
        <taxon>Arthropoda</taxon>
        <taxon>Chelicerata</taxon>
        <taxon>Arachnida</taxon>
        <taxon>Acari</taxon>
        <taxon>Acariformes</taxon>
        <taxon>Trombidiformes</taxon>
        <taxon>Prostigmata</taxon>
        <taxon>Anystina</taxon>
        <taxon>Parasitengona</taxon>
        <taxon>Trombiculoidea</taxon>
        <taxon>Trombiculidae</taxon>
        <taxon>Leptotrombidium</taxon>
    </lineage>
</organism>
<reference evidence="2 3" key="1">
    <citation type="journal article" date="2018" name="Gigascience">
        <title>Genomes of trombidid mites reveal novel predicted allergens and laterally-transferred genes associated with secondary metabolism.</title>
        <authorList>
            <person name="Dong X."/>
            <person name="Chaisiri K."/>
            <person name="Xia D."/>
            <person name="Armstrong S.D."/>
            <person name="Fang Y."/>
            <person name="Donnelly M.J."/>
            <person name="Kadowaki T."/>
            <person name="McGarry J.W."/>
            <person name="Darby A.C."/>
            <person name="Makepeace B.L."/>
        </authorList>
    </citation>
    <scope>NUCLEOTIDE SEQUENCE [LARGE SCALE GENOMIC DNA]</scope>
    <source>
        <strain evidence="2">UoL-UT</strain>
    </source>
</reference>
<dbReference type="AlphaFoldDB" id="A0A443SJQ9"/>
<proteinExistence type="predicted"/>
<dbReference type="EMBL" id="NCKV01001791">
    <property type="protein sequence ID" value="RWS27774.1"/>
    <property type="molecule type" value="Genomic_DNA"/>
</dbReference>
<evidence type="ECO:0000259" key="1">
    <source>
        <dbReference type="PROSITE" id="PS50234"/>
    </source>
</evidence>
<evidence type="ECO:0000313" key="3">
    <source>
        <dbReference type="Proteomes" id="UP000288716"/>
    </source>
</evidence>
<dbReference type="Proteomes" id="UP000288716">
    <property type="component" value="Unassembled WGS sequence"/>
</dbReference>
<dbReference type="InterPro" id="IPR036465">
    <property type="entry name" value="vWFA_dom_sf"/>
</dbReference>
<dbReference type="Pfam" id="PF00092">
    <property type="entry name" value="VWA"/>
    <property type="match status" value="1"/>
</dbReference>
<dbReference type="CDD" id="cd00198">
    <property type="entry name" value="vWFA"/>
    <property type="match status" value="1"/>
</dbReference>
<name>A0A443SJQ9_9ACAR</name>